<protein>
    <submittedName>
        <fullName evidence="1">Uncharacterized protein</fullName>
    </submittedName>
</protein>
<dbReference type="KEGG" id="ibu:IB211_00997c"/>
<name>A0A0S2W222_9FIRM</name>
<accession>A0A0S2W222</accession>
<evidence type="ECO:0000313" key="2">
    <source>
        <dbReference type="Proteomes" id="UP000064844"/>
    </source>
</evidence>
<reference evidence="2" key="2">
    <citation type="submission" date="2015-04" db="EMBL/GenBank/DDBJ databases">
        <title>A butyrogenic pathway from the amino acid lysine in a human gut commensal.</title>
        <authorList>
            <person name="de Vos W.M."/>
            <person name="Bui N.T.P."/>
            <person name="Plugge C.M."/>
            <person name="Ritari J."/>
        </authorList>
    </citation>
    <scope>NUCLEOTIDE SEQUENCE [LARGE SCALE GENOMIC DNA]</scope>
    <source>
        <strain evidence="2">AF211</strain>
    </source>
</reference>
<evidence type="ECO:0000313" key="1">
    <source>
        <dbReference type="EMBL" id="ALP93390.1"/>
    </source>
</evidence>
<dbReference type="EMBL" id="CP011307">
    <property type="protein sequence ID" value="ALP93390.1"/>
    <property type="molecule type" value="Genomic_DNA"/>
</dbReference>
<organism evidence="1 2">
    <name type="scientific">Intestinimonas butyriciproducens</name>
    <dbReference type="NCBI Taxonomy" id="1297617"/>
    <lineage>
        <taxon>Bacteria</taxon>
        <taxon>Bacillati</taxon>
        <taxon>Bacillota</taxon>
        <taxon>Clostridia</taxon>
        <taxon>Eubacteriales</taxon>
        <taxon>Intestinimonas</taxon>
    </lineage>
</organism>
<dbReference type="Proteomes" id="UP000064844">
    <property type="component" value="Chromosome"/>
</dbReference>
<sequence length="74" mass="8420">MGVAAMLFEKKMDPRCAYCQRCAPLDEESVMCIKRGVVPAGFHCRAFKYDPLKRVPPRPAAPDFSRLKDEDFVL</sequence>
<dbReference type="eggNOG" id="ENOG5032Z7P">
    <property type="taxonomic scope" value="Bacteria"/>
</dbReference>
<dbReference type="AlphaFoldDB" id="A0A0S2W222"/>
<dbReference type="STRING" id="1297617.IB211_00997c"/>
<reference evidence="1 2" key="1">
    <citation type="journal article" date="2015" name="Nat. Commun.">
        <title>Production of butyrate from lysine and the Amadori product fructoselysine by a human gut commensal.</title>
        <authorList>
            <person name="Bui T.P."/>
            <person name="Ritari J."/>
            <person name="Boeren S."/>
            <person name="de Waard P."/>
            <person name="Plugge C.M."/>
            <person name="de Vos W.M."/>
        </authorList>
    </citation>
    <scope>NUCLEOTIDE SEQUENCE [LARGE SCALE GENOMIC DNA]</scope>
    <source>
        <strain evidence="1 2">AF211</strain>
    </source>
</reference>
<keyword evidence="2" id="KW-1185">Reference proteome</keyword>
<gene>
    <name evidence="1" type="ORF">IB211_00997c</name>
</gene>
<proteinExistence type="predicted"/>